<feature type="region of interest" description="Disordered" evidence="2">
    <location>
        <begin position="1"/>
        <end position="96"/>
    </location>
</feature>
<feature type="compositionally biased region" description="Polar residues" evidence="2">
    <location>
        <begin position="61"/>
        <end position="87"/>
    </location>
</feature>
<proteinExistence type="predicted"/>
<dbReference type="EMBL" id="MCBQ01010464">
    <property type="protein sequence ID" value="RKF71331.1"/>
    <property type="molecule type" value="Genomic_DNA"/>
</dbReference>
<dbReference type="AlphaFoldDB" id="A0A420I9Y8"/>
<gene>
    <name evidence="3" type="ORF">GcM3_104004</name>
</gene>
<evidence type="ECO:0000313" key="3">
    <source>
        <dbReference type="EMBL" id="RKF71331.1"/>
    </source>
</evidence>
<organism evidence="3 4">
    <name type="scientific">Golovinomyces cichoracearum</name>
    <dbReference type="NCBI Taxonomy" id="62708"/>
    <lineage>
        <taxon>Eukaryota</taxon>
        <taxon>Fungi</taxon>
        <taxon>Dikarya</taxon>
        <taxon>Ascomycota</taxon>
        <taxon>Pezizomycotina</taxon>
        <taxon>Leotiomycetes</taxon>
        <taxon>Erysiphales</taxon>
        <taxon>Erysiphaceae</taxon>
        <taxon>Golovinomyces</taxon>
    </lineage>
</organism>
<dbReference type="Proteomes" id="UP000283383">
    <property type="component" value="Unassembled WGS sequence"/>
</dbReference>
<accession>A0A420I9Y8</accession>
<sequence length="900" mass="101245">MAEHLPGKLSPHSRRKSPLSSTSQPYNPPNRYSSQAPRDRFRDRSLPPRRYPNYENDQSDNEGPNRQSNIQPSKRMSLNQISPSVRKSPTIDHREQNVITEKSKSLKTTNQTVGPIVKEDLRIKQEENFKLLLEAITDISSLKVENKKAKNIYEASREKYERTICHHSRFPNLKTTLQNELDQAKHSVDKINEELASRDGIFRELAGQSLSLLLPAIQVSKVEKSCDNKEKLILERLEKVVKESEKHCSELQEELYRFKEEQKRYQSEKDRQIASQESQLKEIKSSESQKDNEILQLRSQLRTLNDEISSLKNKSISSKTEIKEIKDISEGVQGESARLKAHLIELEGTTQEKLKHLEAQISPVTSLKSNLKNLRENGLFNLKASTVDEISATLKVAMGRIDSLPSAASYFSLNSRLEILEKEKVSNLFLDMEDRLKALEATAVPNAEIQSNSQSSILKVEEKVDALSKQVLACSTTSKTEEELASLRSVTGEIQRSLNVVRINLAGLHERTQSAIIQGFDDARVERIVEVKSKKFMAEAQKKITEVSQMLAATNHSVENVISRIDNISTGHLAQAILNQLSETYPHIQNVEQLYTAQGECLRELQAKVEYLSKPKSDFLTANSSLELTQTQQTVSSSNNGRNLSNEVDKLSEDIFKANQNIKKLINATEEDRKTVVDVFASKLGSLVTTEDLNAHKVEIDKHINSLMEKSIEEFSKKSGLLQFDKTSKLSDLEALIKTKSDIEATISLAEKNSFSIFTIEKRLDTLRDELITRVTSEIQAQKSEFEDLTTAQVDRSLALKHSDLVKEVANCVELKLSVDGNGTPTAGTKTAPNPSSSNTVTTPRAPQAAMSNRSSLRSKRKLNEIKAENFSHTNNFRSSGRFAANKKGRYNSNETNDVS</sequence>
<dbReference type="STRING" id="62708.A0A420I9Y8"/>
<evidence type="ECO:0000313" key="4">
    <source>
        <dbReference type="Proteomes" id="UP000283383"/>
    </source>
</evidence>
<protein>
    <submittedName>
        <fullName evidence="3">Putative blumeria specific protein</fullName>
    </submittedName>
</protein>
<feature type="compositionally biased region" description="Polar residues" evidence="2">
    <location>
        <begin position="18"/>
        <end position="36"/>
    </location>
</feature>
<feature type="compositionally biased region" description="Polar residues" evidence="2">
    <location>
        <begin position="821"/>
        <end position="845"/>
    </location>
</feature>
<feature type="region of interest" description="Disordered" evidence="2">
    <location>
        <begin position="818"/>
        <end position="900"/>
    </location>
</feature>
<feature type="compositionally biased region" description="Basic and acidic residues" evidence="2">
    <location>
        <begin position="37"/>
        <end position="46"/>
    </location>
</feature>
<name>A0A420I9Y8_9PEZI</name>
<reference evidence="3 4" key="1">
    <citation type="journal article" date="2018" name="BMC Genomics">
        <title>Comparative genome analyses reveal sequence features reflecting distinct modes of host-adaptation between dicot and monocot powdery mildew.</title>
        <authorList>
            <person name="Wu Y."/>
            <person name="Ma X."/>
            <person name="Pan Z."/>
            <person name="Kale S.D."/>
            <person name="Song Y."/>
            <person name="King H."/>
            <person name="Zhang Q."/>
            <person name="Presley C."/>
            <person name="Deng X."/>
            <person name="Wei C.I."/>
            <person name="Xiao S."/>
        </authorList>
    </citation>
    <scope>NUCLEOTIDE SEQUENCE [LARGE SCALE GENOMIC DNA]</scope>
    <source>
        <strain evidence="3">UMSG3</strain>
    </source>
</reference>
<feature type="coiled-coil region" evidence="1">
    <location>
        <begin position="139"/>
        <end position="194"/>
    </location>
</feature>
<evidence type="ECO:0000256" key="2">
    <source>
        <dbReference type="SAM" id="MobiDB-lite"/>
    </source>
</evidence>
<feature type="region of interest" description="Disordered" evidence="2">
    <location>
        <begin position="268"/>
        <end position="287"/>
    </location>
</feature>
<evidence type="ECO:0000256" key="1">
    <source>
        <dbReference type="SAM" id="Coils"/>
    </source>
</evidence>
<comment type="caution">
    <text evidence="3">The sequence shown here is derived from an EMBL/GenBank/DDBJ whole genome shotgun (WGS) entry which is preliminary data.</text>
</comment>
<keyword evidence="1" id="KW-0175">Coiled coil</keyword>
<keyword evidence="4" id="KW-1185">Reference proteome</keyword>
<feature type="compositionally biased region" description="Polar residues" evidence="2">
    <location>
        <begin position="891"/>
        <end position="900"/>
    </location>
</feature>